<dbReference type="InterPro" id="IPR027417">
    <property type="entry name" value="P-loop_NTPase"/>
</dbReference>
<name>A0A0Q3JZG6_BRADI</name>
<reference evidence="2" key="3">
    <citation type="submission" date="2018-08" db="UniProtKB">
        <authorList>
            <consortium name="EnsemblPlants"/>
        </authorList>
    </citation>
    <scope>IDENTIFICATION</scope>
    <source>
        <strain evidence="2">cv. Bd21</strain>
    </source>
</reference>
<reference evidence="1 2" key="1">
    <citation type="journal article" date="2010" name="Nature">
        <title>Genome sequencing and analysis of the model grass Brachypodium distachyon.</title>
        <authorList>
            <consortium name="International Brachypodium Initiative"/>
        </authorList>
    </citation>
    <scope>NUCLEOTIDE SEQUENCE [LARGE SCALE GENOMIC DNA]</scope>
    <source>
        <strain evidence="1 2">Bd21</strain>
    </source>
</reference>
<evidence type="ECO:0000313" key="2">
    <source>
        <dbReference type="EnsemblPlants" id="KQK17372"/>
    </source>
</evidence>
<evidence type="ECO:0008006" key="4">
    <source>
        <dbReference type="Google" id="ProtNLM"/>
    </source>
</evidence>
<proteinExistence type="predicted"/>
<gene>
    <name evidence="1" type="ORF">BRADI_1g34050v3</name>
</gene>
<dbReference type="PANTHER" id="PTHR33377:SF55">
    <property type="entry name" value="NB-ARC DOMAIN-CONTAINING PROTEIN"/>
    <property type="match status" value="1"/>
</dbReference>
<dbReference type="EMBL" id="CM000880">
    <property type="protein sequence ID" value="KQK17372.1"/>
    <property type="molecule type" value="Genomic_DNA"/>
</dbReference>
<dbReference type="Gene3D" id="3.40.50.300">
    <property type="entry name" value="P-loop containing nucleotide triphosphate hydrolases"/>
    <property type="match status" value="1"/>
</dbReference>
<dbReference type="Gramene" id="KQK17372">
    <property type="protein sequence ID" value="KQK17372"/>
    <property type="gene ID" value="BRADI_1g34050v3"/>
</dbReference>
<dbReference type="EnsemblPlants" id="KQK17372">
    <property type="protein sequence ID" value="KQK17372"/>
    <property type="gene ID" value="BRADI_1g34050v3"/>
</dbReference>
<dbReference type="OrthoDB" id="680616at2759"/>
<evidence type="ECO:0000313" key="3">
    <source>
        <dbReference type="Proteomes" id="UP000008810"/>
    </source>
</evidence>
<dbReference type="PANTHER" id="PTHR33377">
    <property type="entry name" value="OS10G0134700 PROTEIN-RELATED"/>
    <property type="match status" value="1"/>
</dbReference>
<dbReference type="SUPFAM" id="SSF52540">
    <property type="entry name" value="P-loop containing nucleoside triphosphate hydrolases"/>
    <property type="match status" value="1"/>
</dbReference>
<dbReference type="Proteomes" id="UP000008810">
    <property type="component" value="Chromosome 1"/>
</dbReference>
<accession>A0A0Q3JZG6</accession>
<evidence type="ECO:0000313" key="1">
    <source>
        <dbReference type="EMBL" id="KQK17372.1"/>
    </source>
</evidence>
<reference evidence="1" key="2">
    <citation type="submission" date="2017-06" db="EMBL/GenBank/DDBJ databases">
        <title>WGS assembly of Brachypodium distachyon.</title>
        <authorList>
            <consortium name="The International Brachypodium Initiative"/>
            <person name="Lucas S."/>
            <person name="Harmon-Smith M."/>
            <person name="Lail K."/>
            <person name="Tice H."/>
            <person name="Grimwood J."/>
            <person name="Bruce D."/>
            <person name="Barry K."/>
            <person name="Shu S."/>
            <person name="Lindquist E."/>
            <person name="Wang M."/>
            <person name="Pitluck S."/>
            <person name="Vogel J.P."/>
            <person name="Garvin D.F."/>
            <person name="Mockler T.C."/>
            <person name="Schmutz J."/>
            <person name="Rokhsar D."/>
            <person name="Bevan M.W."/>
        </authorList>
    </citation>
    <scope>NUCLEOTIDE SEQUENCE</scope>
    <source>
        <strain evidence="1">Bd21</strain>
    </source>
</reference>
<keyword evidence="3" id="KW-1185">Reference proteome</keyword>
<sequence>MDFINQVVVPAALSEILGRVFSFLADKFPLPAAAAAGGGGARDVHHRRQLERLLGSVGSVVEEAEGRHITNHQLLCSLKALTEAMYRGRFALEAADLDDAIKNNADGDDRRSSSSAPLHRAKRSRVASFVFRAGDDGGAGLTSASARRLADANQELESLTRDCMRGFILLVQGYPRNVHRAVATTLYMDRRVFGRHVEKERVVDFLLRPPPPPPYELSALAVVGAKKVGKTTLVKHACADERVRGHFARVEWFETPDVVKEGGLPGQTVWESDGPEYLAGVRRIISRPRPGMTKPLLLVFEDAWPMDESAWRELAGASTGAGEGRMKLLSRAATPTPPGKPTPEEYWYYFKAFAFRGTDPREHPRAAAVGREICEHMDRTYLEARVLGGVLGANLDARFWRRVLAATVRCDRRPLHVGVLVKLLPINGWLLQSYGYCRSPPELTVRDVLGGSVAGSLDGFTVHLCRETLYMDHWYSITFNSV</sequence>
<protein>
    <recommendedName>
        <fullName evidence="4">NB-ARC domain-containing protein</fullName>
    </recommendedName>
</protein>
<dbReference type="AlphaFoldDB" id="A0A0Q3JZG6"/>
<organism evidence="1">
    <name type="scientific">Brachypodium distachyon</name>
    <name type="common">Purple false brome</name>
    <name type="synonym">Trachynia distachya</name>
    <dbReference type="NCBI Taxonomy" id="15368"/>
    <lineage>
        <taxon>Eukaryota</taxon>
        <taxon>Viridiplantae</taxon>
        <taxon>Streptophyta</taxon>
        <taxon>Embryophyta</taxon>
        <taxon>Tracheophyta</taxon>
        <taxon>Spermatophyta</taxon>
        <taxon>Magnoliopsida</taxon>
        <taxon>Liliopsida</taxon>
        <taxon>Poales</taxon>
        <taxon>Poaceae</taxon>
        <taxon>BOP clade</taxon>
        <taxon>Pooideae</taxon>
        <taxon>Stipodae</taxon>
        <taxon>Brachypodieae</taxon>
        <taxon>Brachypodium</taxon>
    </lineage>
</organism>
<dbReference type="InParanoid" id="A0A0Q3JZG6"/>